<keyword evidence="4" id="KW-0804">Transcription</keyword>
<dbReference type="InterPro" id="IPR039420">
    <property type="entry name" value="WalR-like"/>
</dbReference>
<dbReference type="GO" id="GO:0000160">
    <property type="term" value="P:phosphorelay signal transduction system"/>
    <property type="evidence" value="ECO:0007669"/>
    <property type="project" value="InterPro"/>
</dbReference>
<dbReference type="SUPFAM" id="SSF52172">
    <property type="entry name" value="CheY-like"/>
    <property type="match status" value="1"/>
</dbReference>
<dbReference type="PATRIC" id="fig|926562.3.peg.3280"/>
<dbReference type="HOGENOM" id="CLU_000445_90_1_10"/>
<evidence type="ECO:0000256" key="2">
    <source>
        <dbReference type="ARBA" id="ARBA00023015"/>
    </source>
</evidence>
<keyword evidence="3 8" id="KW-0238">DNA-binding</keyword>
<dbReference type="Pfam" id="PF00072">
    <property type="entry name" value="Response_reg"/>
    <property type="match status" value="1"/>
</dbReference>
<dbReference type="OrthoDB" id="9795108at2"/>
<evidence type="ECO:0000256" key="1">
    <source>
        <dbReference type="ARBA" id="ARBA00022553"/>
    </source>
</evidence>
<keyword evidence="9" id="KW-1185">Reference proteome</keyword>
<dbReference type="InterPro" id="IPR001789">
    <property type="entry name" value="Sig_transdc_resp-reg_receiver"/>
</dbReference>
<evidence type="ECO:0000256" key="4">
    <source>
        <dbReference type="ARBA" id="ARBA00023163"/>
    </source>
</evidence>
<dbReference type="RefSeq" id="WP_014203561.1">
    <property type="nucleotide sequence ID" value="NC_016599.1"/>
</dbReference>
<dbReference type="Gene3D" id="3.40.50.2300">
    <property type="match status" value="1"/>
</dbReference>
<dbReference type="PROSITE" id="PS50110">
    <property type="entry name" value="RESPONSE_REGULATORY"/>
    <property type="match status" value="1"/>
</dbReference>
<dbReference type="eggNOG" id="COG2197">
    <property type="taxonomic scope" value="Bacteria"/>
</dbReference>
<reference evidence="8 9" key="1">
    <citation type="journal article" date="2012" name="Stand. Genomic Sci.">
        <title>Genome sequence of the orange-pigmented seawater bacterium Owenweeksia hongkongensis type strain (UST20020801(T)).</title>
        <authorList>
            <person name="Riedel T."/>
            <person name="Held B."/>
            <person name="Nolan M."/>
            <person name="Lucas S."/>
            <person name="Lapidus A."/>
            <person name="Tice H."/>
            <person name="Del Rio T.G."/>
            <person name="Cheng J.F."/>
            <person name="Han C."/>
            <person name="Tapia R."/>
            <person name="Goodwin L.A."/>
            <person name="Pitluck S."/>
            <person name="Liolios K."/>
            <person name="Mavromatis K."/>
            <person name="Pagani I."/>
            <person name="Ivanova N."/>
            <person name="Mikhailova N."/>
            <person name="Pati A."/>
            <person name="Chen A."/>
            <person name="Palaniappan K."/>
            <person name="Rohde M."/>
            <person name="Tindall B.J."/>
            <person name="Detter J.C."/>
            <person name="Goker M."/>
            <person name="Woyke T."/>
            <person name="Bristow J."/>
            <person name="Eisen J.A."/>
            <person name="Markowitz V."/>
            <person name="Hugenholtz P."/>
            <person name="Klenk H.P."/>
            <person name="Kyrpides N.C."/>
        </authorList>
    </citation>
    <scope>NUCLEOTIDE SEQUENCE</scope>
    <source>
        <strain evidence="9">DSM 17368 / JCM 12287 / NRRL B-23963</strain>
    </source>
</reference>
<dbReference type="STRING" id="926562.Oweho_3263"/>
<dbReference type="InterPro" id="IPR058245">
    <property type="entry name" value="NreC/VraR/RcsB-like_REC"/>
</dbReference>
<evidence type="ECO:0000259" key="7">
    <source>
        <dbReference type="PROSITE" id="PS50110"/>
    </source>
</evidence>
<dbReference type="SUPFAM" id="SSF46894">
    <property type="entry name" value="C-terminal effector domain of the bipartite response regulators"/>
    <property type="match status" value="1"/>
</dbReference>
<accession>G8R4B4</accession>
<dbReference type="CDD" id="cd17535">
    <property type="entry name" value="REC_NarL-like"/>
    <property type="match status" value="1"/>
</dbReference>
<dbReference type="GO" id="GO:0003677">
    <property type="term" value="F:DNA binding"/>
    <property type="evidence" value="ECO:0007669"/>
    <property type="project" value="UniProtKB-KW"/>
</dbReference>
<dbReference type="PANTHER" id="PTHR43214:SF41">
    <property type="entry name" value="NITRATE_NITRITE RESPONSE REGULATOR PROTEIN NARP"/>
    <property type="match status" value="1"/>
</dbReference>
<dbReference type="Proteomes" id="UP000005631">
    <property type="component" value="Chromosome"/>
</dbReference>
<dbReference type="PRINTS" id="PR00038">
    <property type="entry name" value="HTHLUXR"/>
</dbReference>
<dbReference type="GO" id="GO:0006355">
    <property type="term" value="P:regulation of DNA-templated transcription"/>
    <property type="evidence" value="ECO:0007669"/>
    <property type="project" value="InterPro"/>
</dbReference>
<keyword evidence="2" id="KW-0805">Transcription regulation</keyword>
<evidence type="ECO:0000256" key="5">
    <source>
        <dbReference type="PROSITE-ProRule" id="PRU00169"/>
    </source>
</evidence>
<evidence type="ECO:0000256" key="3">
    <source>
        <dbReference type="ARBA" id="ARBA00023125"/>
    </source>
</evidence>
<dbReference type="SMART" id="SM00448">
    <property type="entry name" value="REC"/>
    <property type="match status" value="1"/>
</dbReference>
<protein>
    <submittedName>
        <fullName evidence="8">Response regulator containing a CheY-like receiver domain and an HTH DNA-binding domain</fullName>
    </submittedName>
</protein>
<name>G8R4B4_OWEHD</name>
<evidence type="ECO:0000259" key="6">
    <source>
        <dbReference type="PROSITE" id="PS50043"/>
    </source>
</evidence>
<keyword evidence="1 5" id="KW-0597">Phosphoprotein</keyword>
<dbReference type="InterPro" id="IPR016032">
    <property type="entry name" value="Sig_transdc_resp-reg_C-effctor"/>
</dbReference>
<dbReference type="EMBL" id="CP003156">
    <property type="protein sequence ID" value="AEV34214.1"/>
    <property type="molecule type" value="Genomic_DNA"/>
</dbReference>
<dbReference type="Pfam" id="PF00196">
    <property type="entry name" value="GerE"/>
    <property type="match status" value="1"/>
</dbReference>
<dbReference type="CDD" id="cd06170">
    <property type="entry name" value="LuxR_C_like"/>
    <property type="match status" value="1"/>
</dbReference>
<feature type="modified residue" description="4-aspartylphosphate" evidence="5">
    <location>
        <position position="57"/>
    </location>
</feature>
<dbReference type="KEGG" id="oho:Oweho_3263"/>
<dbReference type="PANTHER" id="PTHR43214">
    <property type="entry name" value="TWO-COMPONENT RESPONSE REGULATOR"/>
    <property type="match status" value="1"/>
</dbReference>
<proteinExistence type="predicted"/>
<organism evidence="8 9">
    <name type="scientific">Owenweeksia hongkongensis (strain DSM 17368 / CIP 108786 / JCM 12287 / NRRL B-23963 / UST20020801)</name>
    <dbReference type="NCBI Taxonomy" id="926562"/>
    <lineage>
        <taxon>Bacteria</taxon>
        <taxon>Pseudomonadati</taxon>
        <taxon>Bacteroidota</taxon>
        <taxon>Flavobacteriia</taxon>
        <taxon>Flavobacteriales</taxon>
        <taxon>Owenweeksiaceae</taxon>
        <taxon>Owenweeksia</taxon>
    </lineage>
</organism>
<sequence length="217" mass="24182">MKQVNILIADDHDLVLDGIHALLSPVEHVTIVGRASNGLEVMDRMQKLPDLDLLILDINMPEMDGIEVTQEVKSRGLPIKVLILSMHNRPEFINKLIEVGADGYLLKNSGKVELVKAIDKVSSGGKYFCSEIVKSNFNEKLYALDSHQSELSPREKEVVQYIAKGYSSQQIAQVLELSPHTIDSHRKKILSKLGVRNSVEIAKYALKKGILKGFDIV</sequence>
<dbReference type="PROSITE" id="PS50043">
    <property type="entry name" value="HTH_LUXR_2"/>
    <property type="match status" value="1"/>
</dbReference>
<feature type="domain" description="Response regulatory" evidence="7">
    <location>
        <begin position="5"/>
        <end position="122"/>
    </location>
</feature>
<gene>
    <name evidence="8" type="ordered locus">Oweho_3263</name>
</gene>
<dbReference type="InterPro" id="IPR011006">
    <property type="entry name" value="CheY-like_superfamily"/>
</dbReference>
<dbReference type="AlphaFoldDB" id="G8R4B4"/>
<evidence type="ECO:0000313" key="9">
    <source>
        <dbReference type="Proteomes" id="UP000005631"/>
    </source>
</evidence>
<evidence type="ECO:0000313" key="8">
    <source>
        <dbReference type="EMBL" id="AEV34214.1"/>
    </source>
</evidence>
<dbReference type="InterPro" id="IPR000792">
    <property type="entry name" value="Tscrpt_reg_LuxR_C"/>
</dbReference>
<dbReference type="SMART" id="SM00421">
    <property type="entry name" value="HTH_LUXR"/>
    <property type="match status" value="1"/>
</dbReference>
<feature type="domain" description="HTH luxR-type" evidence="6">
    <location>
        <begin position="144"/>
        <end position="209"/>
    </location>
</feature>